<dbReference type="EMBL" id="GBBL01000673">
    <property type="protein sequence ID" value="JAC26647.1"/>
    <property type="molecule type" value="mRNA"/>
</dbReference>
<sequence length="163" mass="18653">MKFLAITLLWCWNGAALGGGGGMSSMQGFNWPRPGDCQKEESLFGEHCGNPGYERRHFFNRTTKKCVKFIPEKCGPFDVGNNFKTRKDCMMNCMSKSPCLRPRWGKENGTVKGYTYFPDGDRCYSTKYGKKVQFMPERNKFKTEEECINGCAPVLLPKSWRVN</sequence>
<protein>
    <submittedName>
        <fullName evidence="3">Putative kunitz-type serine protease inhibitor</fullName>
    </submittedName>
</protein>
<proteinExistence type="evidence at transcript level"/>
<evidence type="ECO:0000313" key="3">
    <source>
        <dbReference type="EMBL" id="JAC26647.1"/>
    </source>
</evidence>
<dbReference type="SUPFAM" id="SSF57362">
    <property type="entry name" value="BPTI-like"/>
    <property type="match status" value="2"/>
</dbReference>
<feature type="domain" description="BPTI/Kunitz inhibitor" evidence="2">
    <location>
        <begin position="37"/>
        <end position="93"/>
    </location>
</feature>
<evidence type="ECO:0000256" key="1">
    <source>
        <dbReference type="SAM" id="SignalP"/>
    </source>
</evidence>
<dbReference type="Pfam" id="PF00014">
    <property type="entry name" value="Kunitz_BPTI"/>
    <property type="match status" value="1"/>
</dbReference>
<dbReference type="InterPro" id="IPR002223">
    <property type="entry name" value="Kunitz_BPTI"/>
</dbReference>
<evidence type="ECO:0000259" key="2">
    <source>
        <dbReference type="PROSITE" id="PS50279"/>
    </source>
</evidence>
<reference evidence="3" key="1">
    <citation type="submission" date="2014-03" db="EMBL/GenBank/DDBJ databases">
        <title>The sialotranscriptome of Amblyomma triste, Amblyomma parvum and Amblyomma cajennense ticks, uncovered by 454-based RNA-seq.</title>
        <authorList>
            <person name="Garcia G.R."/>
            <person name="Gardinassi L.G."/>
            <person name="Ribeiro J.M."/>
            <person name="Anatrielo E."/>
            <person name="Ferreira B.R."/>
            <person name="Moreira H.N."/>
            <person name="Mafra C."/>
            <person name="Olegario M.M."/>
            <person name="Szabo P.J."/>
            <person name="Miranda-Santos I.K."/>
            <person name="Maruyama S.R."/>
        </authorList>
    </citation>
    <scope>NUCLEOTIDE SEQUENCE</scope>
    <source>
        <strain evidence="3">Araguapaz</strain>
        <tissue evidence="3">Salivary glands</tissue>
    </source>
</reference>
<accession>A0A023FYP6</accession>
<dbReference type="GO" id="GO:0004867">
    <property type="term" value="F:serine-type endopeptidase inhibitor activity"/>
    <property type="evidence" value="ECO:0007669"/>
    <property type="project" value="InterPro"/>
</dbReference>
<organism evidence="3">
    <name type="scientific">Amblyomma parvum</name>
    <name type="common">South American tick</name>
    <dbReference type="NCBI Taxonomy" id="251391"/>
    <lineage>
        <taxon>Eukaryota</taxon>
        <taxon>Metazoa</taxon>
        <taxon>Ecdysozoa</taxon>
        <taxon>Arthropoda</taxon>
        <taxon>Chelicerata</taxon>
        <taxon>Arachnida</taxon>
        <taxon>Acari</taxon>
        <taxon>Parasitiformes</taxon>
        <taxon>Ixodida</taxon>
        <taxon>Ixodoidea</taxon>
        <taxon>Ixodidae</taxon>
        <taxon>Amblyomminae</taxon>
        <taxon>Amblyomma</taxon>
    </lineage>
</organism>
<feature type="chain" id="PRO_5001516209" evidence="1">
    <location>
        <begin position="19"/>
        <end position="163"/>
    </location>
</feature>
<dbReference type="PROSITE" id="PS50279">
    <property type="entry name" value="BPTI_KUNITZ_2"/>
    <property type="match status" value="1"/>
</dbReference>
<name>A0A023FYP6_AMBPA</name>
<feature type="signal peptide" evidence="1">
    <location>
        <begin position="1"/>
        <end position="18"/>
    </location>
</feature>
<dbReference type="AlphaFoldDB" id="A0A023FYP6"/>
<dbReference type="Gene3D" id="4.10.410.10">
    <property type="entry name" value="Pancreatic trypsin inhibitor Kunitz domain"/>
    <property type="match status" value="1"/>
</dbReference>
<dbReference type="InterPro" id="IPR036880">
    <property type="entry name" value="Kunitz_BPTI_sf"/>
</dbReference>
<keyword evidence="1" id="KW-0732">Signal</keyword>